<evidence type="ECO:0000256" key="1">
    <source>
        <dbReference type="SAM" id="MobiDB-lite"/>
    </source>
</evidence>
<keyword evidence="2" id="KW-0812">Transmembrane</keyword>
<dbReference type="InterPro" id="IPR007251">
    <property type="entry name" value="Iron_permease_Fet4"/>
</dbReference>
<dbReference type="GO" id="GO:0055085">
    <property type="term" value="P:transmembrane transport"/>
    <property type="evidence" value="ECO:0007669"/>
    <property type="project" value="InterPro"/>
</dbReference>
<evidence type="ECO:0000313" key="4">
    <source>
        <dbReference type="Proteomes" id="UP001143330"/>
    </source>
</evidence>
<feature type="region of interest" description="Disordered" evidence="1">
    <location>
        <begin position="86"/>
        <end position="131"/>
    </location>
</feature>
<feature type="compositionally biased region" description="Basic and acidic residues" evidence="1">
    <location>
        <begin position="86"/>
        <end position="96"/>
    </location>
</feature>
<comment type="caution">
    <text evidence="3">The sequence shown here is derived from an EMBL/GenBank/DDBJ whole genome shotgun (WGS) entry which is preliminary data.</text>
</comment>
<reference evidence="3" key="1">
    <citation type="journal article" date="2014" name="Int. J. Syst. Evol. Microbiol.">
        <title>Complete genome sequence of Corynebacterium casei LMG S-19264T (=DSM 44701T), isolated from a smear-ripened cheese.</title>
        <authorList>
            <consortium name="US DOE Joint Genome Institute (JGI-PGF)"/>
            <person name="Walter F."/>
            <person name="Albersmeier A."/>
            <person name="Kalinowski J."/>
            <person name="Ruckert C."/>
        </authorList>
    </citation>
    <scope>NUCLEOTIDE SEQUENCE</scope>
    <source>
        <strain evidence="3">VKM B-2789</strain>
    </source>
</reference>
<keyword evidence="2" id="KW-1133">Transmembrane helix</keyword>
<reference evidence="3" key="2">
    <citation type="submission" date="2023-01" db="EMBL/GenBank/DDBJ databases">
        <authorList>
            <person name="Sun Q."/>
            <person name="Evtushenko L."/>
        </authorList>
    </citation>
    <scope>NUCLEOTIDE SEQUENCE</scope>
    <source>
        <strain evidence="3">VKM B-2789</strain>
    </source>
</reference>
<gene>
    <name evidence="3" type="ORF">GCM10017653_20540</name>
</gene>
<feature type="transmembrane region" description="Helical" evidence="2">
    <location>
        <begin position="15"/>
        <end position="35"/>
    </location>
</feature>
<keyword evidence="2" id="KW-0472">Membrane</keyword>
<evidence type="ECO:0008006" key="5">
    <source>
        <dbReference type="Google" id="ProtNLM"/>
    </source>
</evidence>
<accession>A0A9W6JX89</accession>
<sequence length="131" mass="14736">MLWAVTGPFVGFNDTWQLIINTSTTIITFLMVFVIQNSQNRDTAAVHIKLDELISRLDGPREKLMDLEELDEDELERIRAEFEERACRSRAAKEDGSATAGKALPETPPARRKATAKRTVAGLSRPPRRKA</sequence>
<protein>
    <recommendedName>
        <fullName evidence="5">Low affinity iron permease family protein</fullName>
    </recommendedName>
</protein>
<proteinExistence type="predicted"/>
<dbReference type="AlphaFoldDB" id="A0A9W6JX89"/>
<keyword evidence="4" id="KW-1185">Reference proteome</keyword>
<evidence type="ECO:0000256" key="2">
    <source>
        <dbReference type="SAM" id="Phobius"/>
    </source>
</evidence>
<name>A0A9W6JX89_9HYPH</name>
<organism evidence="3 4">
    <name type="scientific">Ancylobacter defluvii</name>
    <dbReference type="NCBI Taxonomy" id="1282440"/>
    <lineage>
        <taxon>Bacteria</taxon>
        <taxon>Pseudomonadati</taxon>
        <taxon>Pseudomonadota</taxon>
        <taxon>Alphaproteobacteria</taxon>
        <taxon>Hyphomicrobiales</taxon>
        <taxon>Xanthobacteraceae</taxon>
        <taxon>Ancylobacter</taxon>
    </lineage>
</organism>
<evidence type="ECO:0000313" key="3">
    <source>
        <dbReference type="EMBL" id="GLK83984.1"/>
    </source>
</evidence>
<dbReference type="Proteomes" id="UP001143330">
    <property type="component" value="Unassembled WGS sequence"/>
</dbReference>
<dbReference type="Pfam" id="PF04120">
    <property type="entry name" value="Iron_permease"/>
    <property type="match status" value="1"/>
</dbReference>
<dbReference type="EMBL" id="BSFM01000011">
    <property type="protein sequence ID" value="GLK83984.1"/>
    <property type="molecule type" value="Genomic_DNA"/>
</dbReference>